<dbReference type="SMART" id="SM00857">
    <property type="entry name" value="Resolvase"/>
    <property type="match status" value="1"/>
</dbReference>
<evidence type="ECO:0000313" key="4">
    <source>
        <dbReference type="EMBL" id="GIM29853.1"/>
    </source>
</evidence>
<dbReference type="GO" id="GO:0000150">
    <property type="term" value="F:DNA strand exchange activity"/>
    <property type="evidence" value="ECO:0007669"/>
    <property type="project" value="InterPro"/>
</dbReference>
<dbReference type="Gene3D" id="3.40.50.1390">
    <property type="entry name" value="Resolvase, N-terminal catalytic domain"/>
    <property type="match status" value="1"/>
</dbReference>
<comment type="caution">
    <text evidence="4">The sequence shown here is derived from an EMBL/GenBank/DDBJ whole genome shotgun (WGS) entry which is preliminary data.</text>
</comment>
<organism evidence="4 5">
    <name type="scientific">Clostridium polyendosporum</name>
    <dbReference type="NCBI Taxonomy" id="69208"/>
    <lineage>
        <taxon>Bacteria</taxon>
        <taxon>Bacillati</taxon>
        <taxon>Bacillota</taxon>
        <taxon>Clostridia</taxon>
        <taxon>Eubacteriales</taxon>
        <taxon>Clostridiaceae</taxon>
        <taxon>Clostridium</taxon>
    </lineage>
</organism>
<dbReference type="PANTHER" id="PTHR30461:SF23">
    <property type="entry name" value="DNA RECOMBINASE-RELATED"/>
    <property type="match status" value="1"/>
</dbReference>
<evidence type="ECO:0000256" key="1">
    <source>
        <dbReference type="SAM" id="Coils"/>
    </source>
</evidence>
<proteinExistence type="predicted"/>
<keyword evidence="5" id="KW-1185">Reference proteome</keyword>
<feature type="coiled-coil region" evidence="1">
    <location>
        <begin position="407"/>
        <end position="485"/>
    </location>
</feature>
<dbReference type="PROSITE" id="PS51736">
    <property type="entry name" value="RECOMBINASES_3"/>
    <property type="match status" value="1"/>
</dbReference>
<keyword evidence="1" id="KW-0175">Coiled coil</keyword>
<dbReference type="Proteomes" id="UP000679179">
    <property type="component" value="Unassembled WGS sequence"/>
</dbReference>
<gene>
    <name evidence="4" type="ORF">CPJCM30710_25190</name>
</gene>
<name>A0A919VMR7_9CLOT</name>
<dbReference type="PANTHER" id="PTHR30461">
    <property type="entry name" value="DNA-INVERTASE FROM LAMBDOID PROPHAGE"/>
    <property type="match status" value="1"/>
</dbReference>
<dbReference type="InterPro" id="IPR036162">
    <property type="entry name" value="Resolvase-like_N_sf"/>
</dbReference>
<evidence type="ECO:0000259" key="2">
    <source>
        <dbReference type="PROSITE" id="PS51736"/>
    </source>
</evidence>
<dbReference type="Gene3D" id="3.90.1750.20">
    <property type="entry name" value="Putative Large Serine Recombinase, Chain B, Domain 2"/>
    <property type="match status" value="1"/>
</dbReference>
<dbReference type="InterPro" id="IPR050639">
    <property type="entry name" value="SSR_resolvase"/>
</dbReference>
<feature type="domain" description="Recombinase" evidence="3">
    <location>
        <begin position="155"/>
        <end position="309"/>
    </location>
</feature>
<dbReference type="CDD" id="cd00338">
    <property type="entry name" value="Ser_Recombinase"/>
    <property type="match status" value="1"/>
</dbReference>
<accession>A0A919VMR7</accession>
<dbReference type="Pfam" id="PF13408">
    <property type="entry name" value="Zn_ribbon_recom"/>
    <property type="match status" value="1"/>
</dbReference>
<dbReference type="Pfam" id="PF07508">
    <property type="entry name" value="Recombinase"/>
    <property type="match status" value="1"/>
</dbReference>
<evidence type="ECO:0000313" key="5">
    <source>
        <dbReference type="Proteomes" id="UP000679179"/>
    </source>
</evidence>
<sequence length="536" mass="61591">MIAAIYSRKSLFTGKGDSIENQIKICKEYGDRLGATEYIIYQDEGFSGKNTDRPSFKRMMADAKSKKFDIVICYKLDRISRNTSDFFKLTEELQNLGINFISTNEHFDTTTPIGKVSMGILAILAQFERETIAERVRDNMLQLAKTGRWLGGQEPFGYSAERITYIDEELNERSLMKLSPIEEELQVVKLIYNKYLELHSINQVVKYLNLAGIKGKNGGEWSTIQAKRLLSNPLYVKSSPEVEDYLRELGINVFGTPNGNGYLTYNKTKNMTQDRDITEWIAAVGKHKGIIGCEDWLKVQDIMDTNKDKKLPRLGTGEYNSVLVGILKCKKCGSTMKIKQGRKSKENDGRYDYYACSNKDSSYGTKCDNKNIRVDKLDKMIVDDMMAYSKEFLIDELAAAINNIVENNTSMSKIENLKKDIDEKEKAISNLVKQLSLNSNEQVTKYIFSEMEMLNNEIKELKEELEEEEKQNSAINEQVDNTQVVVEALRKFNHEYDAIKDIKHRRMLLRTILDHVTWNGDNYTYNIKLLVGDKKK</sequence>
<dbReference type="AlphaFoldDB" id="A0A919VMR7"/>
<evidence type="ECO:0000259" key="3">
    <source>
        <dbReference type="PROSITE" id="PS51737"/>
    </source>
</evidence>
<dbReference type="EMBL" id="BOPZ01000023">
    <property type="protein sequence ID" value="GIM29853.1"/>
    <property type="molecule type" value="Genomic_DNA"/>
</dbReference>
<dbReference type="InterPro" id="IPR006119">
    <property type="entry name" value="Resolv_N"/>
</dbReference>
<dbReference type="GO" id="GO:0003677">
    <property type="term" value="F:DNA binding"/>
    <property type="evidence" value="ECO:0007669"/>
    <property type="project" value="InterPro"/>
</dbReference>
<feature type="domain" description="Resolvase/invertase-type recombinase catalytic" evidence="2">
    <location>
        <begin position="2"/>
        <end position="147"/>
    </location>
</feature>
<protein>
    <submittedName>
        <fullName evidence="4">Resolvase</fullName>
    </submittedName>
</protein>
<dbReference type="RefSeq" id="WP_212904539.1">
    <property type="nucleotide sequence ID" value="NZ_BOPZ01000023.1"/>
</dbReference>
<dbReference type="PROSITE" id="PS51737">
    <property type="entry name" value="RECOMBINASE_DNA_BIND"/>
    <property type="match status" value="1"/>
</dbReference>
<dbReference type="InterPro" id="IPR011109">
    <property type="entry name" value="DNA_bind_recombinase_dom"/>
</dbReference>
<dbReference type="InterPro" id="IPR025827">
    <property type="entry name" value="Zn_ribbon_recom_dom"/>
</dbReference>
<dbReference type="SUPFAM" id="SSF53041">
    <property type="entry name" value="Resolvase-like"/>
    <property type="match status" value="1"/>
</dbReference>
<reference evidence="4" key="1">
    <citation type="submission" date="2021-03" db="EMBL/GenBank/DDBJ databases">
        <title>Taxonomic study of Clostridium polyendosporum from meadow-gley soil under rice.</title>
        <authorList>
            <person name="Kobayashi H."/>
            <person name="Tanizawa Y."/>
            <person name="Yagura M."/>
        </authorList>
    </citation>
    <scope>NUCLEOTIDE SEQUENCE</scope>
    <source>
        <strain evidence="4">JCM 30710</strain>
    </source>
</reference>
<dbReference type="InterPro" id="IPR038109">
    <property type="entry name" value="DNA_bind_recomb_sf"/>
</dbReference>
<dbReference type="Pfam" id="PF00239">
    <property type="entry name" value="Resolvase"/>
    <property type="match status" value="1"/>
</dbReference>